<keyword evidence="1" id="KW-0732">Signal</keyword>
<name>A0A549SH76_METSR</name>
<protein>
    <submittedName>
        <fullName evidence="2">Uncharacterized protein</fullName>
    </submittedName>
</protein>
<sequence length="137" mass="14719">MDAKLSIMGCSLALLGCAGAIDLASDAPSGAWRFQSDYQGVSQCLVQGLNHEWQPKTSTETFWAGNISHHIDMIEPNKINYVLPESKGPSAGWVFKVTHIAKEQTTASAHALHNMAHEEIIAKMGRAATNCGGTPLE</sequence>
<evidence type="ECO:0000256" key="1">
    <source>
        <dbReference type="SAM" id="SignalP"/>
    </source>
</evidence>
<feature type="signal peptide" evidence="1">
    <location>
        <begin position="1"/>
        <end position="20"/>
    </location>
</feature>
<reference evidence="2 3" key="1">
    <citation type="submission" date="2019-07" db="EMBL/GenBank/DDBJ databases">
        <title>Ln-dependent methylotrophs.</title>
        <authorList>
            <person name="Tani A."/>
        </authorList>
    </citation>
    <scope>NUCLEOTIDE SEQUENCE [LARGE SCALE GENOMIC DNA]</scope>
    <source>
        <strain evidence="2 3">SM89A</strain>
    </source>
</reference>
<dbReference type="AlphaFoldDB" id="A0A549SH76"/>
<accession>A0A549SH76</accession>
<evidence type="ECO:0000313" key="3">
    <source>
        <dbReference type="Proteomes" id="UP000316781"/>
    </source>
</evidence>
<feature type="chain" id="PRO_5022094620" evidence="1">
    <location>
        <begin position="21"/>
        <end position="137"/>
    </location>
</feature>
<dbReference type="EMBL" id="VJMF01000078">
    <property type="protein sequence ID" value="TRL28974.1"/>
    <property type="molecule type" value="Genomic_DNA"/>
</dbReference>
<dbReference type="Proteomes" id="UP000316781">
    <property type="component" value="Unassembled WGS sequence"/>
</dbReference>
<comment type="caution">
    <text evidence="2">The sequence shown here is derived from an EMBL/GenBank/DDBJ whole genome shotgun (WGS) entry which is preliminary data.</text>
</comment>
<gene>
    <name evidence="2" type="ORF">FM996_18020</name>
</gene>
<organism evidence="2 3">
    <name type="scientific">Methylosinus sporium</name>
    <dbReference type="NCBI Taxonomy" id="428"/>
    <lineage>
        <taxon>Bacteria</taxon>
        <taxon>Pseudomonadati</taxon>
        <taxon>Pseudomonadota</taxon>
        <taxon>Alphaproteobacteria</taxon>
        <taxon>Hyphomicrobiales</taxon>
        <taxon>Methylocystaceae</taxon>
        <taxon>Methylosinus</taxon>
    </lineage>
</organism>
<proteinExistence type="predicted"/>
<dbReference type="PROSITE" id="PS51257">
    <property type="entry name" value="PROKAR_LIPOPROTEIN"/>
    <property type="match status" value="1"/>
</dbReference>
<evidence type="ECO:0000313" key="2">
    <source>
        <dbReference type="EMBL" id="TRL28974.1"/>
    </source>
</evidence>